<accession>A0A7W8ZMT1</accession>
<dbReference type="Pfam" id="PF06475">
    <property type="entry name" value="Glycolipid_bind"/>
    <property type="match status" value="1"/>
</dbReference>
<reference evidence="1 2" key="1">
    <citation type="submission" date="2020-08" db="EMBL/GenBank/DDBJ databases">
        <title>Genomic Encyclopedia of Type Strains, Phase IV (KMG-V): Genome sequencing to study the core and pangenomes of soil and plant-associated prokaryotes.</title>
        <authorList>
            <person name="Whitman W."/>
        </authorList>
    </citation>
    <scope>NUCLEOTIDE SEQUENCE [LARGE SCALE GENOMIC DNA]</scope>
    <source>
        <strain evidence="1 2">S3M1</strain>
    </source>
</reference>
<dbReference type="RefSeq" id="WP_183882791.1">
    <property type="nucleotide sequence ID" value="NZ_JACHCE010000004.1"/>
</dbReference>
<dbReference type="InterPro" id="IPR009467">
    <property type="entry name" value="Glycolipid-bd_prot_put"/>
</dbReference>
<gene>
    <name evidence="1" type="ORF">HDE68_002801</name>
</gene>
<sequence length="187" mass="21186">MAIPTDNYNQSIIWKGKDTLEVFTLEHNSYGIVAGGMVMCRAGNIRYKTILEQDWTITKLDIHLADYPHKHLQINYAGDGKWVNEYGIEMPELDGCEGVDLSITPFTKSLPLKTMVIGKDYKFKVVSIKFPELSFHAIEQVYQNLGSGIFSYKNSGNTNPTQLKVGKSGLIKDIDGHFQEIYQCHYT</sequence>
<dbReference type="SUPFAM" id="SSF159275">
    <property type="entry name" value="PA1994-like"/>
    <property type="match status" value="1"/>
</dbReference>
<evidence type="ECO:0000313" key="1">
    <source>
        <dbReference type="EMBL" id="MBB5636888.1"/>
    </source>
</evidence>
<name>A0A7W8ZMT1_9SPHI</name>
<dbReference type="AlphaFoldDB" id="A0A7W8ZMT1"/>
<evidence type="ECO:0000313" key="2">
    <source>
        <dbReference type="Proteomes" id="UP000537204"/>
    </source>
</evidence>
<protein>
    <submittedName>
        <fullName evidence="1">Uncharacterized protein</fullName>
    </submittedName>
</protein>
<organism evidence="1 2">
    <name type="scientific">Pedobacter cryoconitis</name>
    <dbReference type="NCBI Taxonomy" id="188932"/>
    <lineage>
        <taxon>Bacteria</taxon>
        <taxon>Pseudomonadati</taxon>
        <taxon>Bacteroidota</taxon>
        <taxon>Sphingobacteriia</taxon>
        <taxon>Sphingobacteriales</taxon>
        <taxon>Sphingobacteriaceae</taxon>
        <taxon>Pedobacter</taxon>
    </lineage>
</organism>
<dbReference type="Proteomes" id="UP000537204">
    <property type="component" value="Unassembled WGS sequence"/>
</dbReference>
<comment type="caution">
    <text evidence="1">The sequence shown here is derived from an EMBL/GenBank/DDBJ whole genome shotgun (WGS) entry which is preliminary data.</text>
</comment>
<dbReference type="EMBL" id="JACHCE010000004">
    <property type="protein sequence ID" value="MBB5636888.1"/>
    <property type="molecule type" value="Genomic_DNA"/>
</dbReference>
<proteinExistence type="predicted"/>